<evidence type="ECO:0000313" key="12">
    <source>
        <dbReference type="EMBL" id="KAK3879275.1"/>
    </source>
</evidence>
<evidence type="ECO:0000256" key="2">
    <source>
        <dbReference type="ARBA" id="ARBA00006459"/>
    </source>
</evidence>
<evidence type="ECO:0000256" key="9">
    <source>
        <dbReference type="PIRSR" id="PIRSR600175-2"/>
    </source>
</evidence>
<feature type="transmembrane region" description="Helical" evidence="11">
    <location>
        <begin position="50"/>
        <end position="70"/>
    </location>
</feature>
<dbReference type="PROSITE" id="PS50267">
    <property type="entry name" value="NA_NEUROTRAN_SYMP_3"/>
    <property type="match status" value="1"/>
</dbReference>
<keyword evidence="13" id="KW-1185">Reference proteome</keyword>
<gene>
    <name evidence="12" type="ORF">Pcinc_016148</name>
</gene>
<name>A0AAE1FTD7_PETCI</name>
<keyword evidence="7 11" id="KW-0472">Membrane</keyword>
<dbReference type="SUPFAM" id="SSF161070">
    <property type="entry name" value="SNF-like"/>
    <property type="match status" value="1"/>
</dbReference>
<reference evidence="12" key="1">
    <citation type="submission" date="2023-10" db="EMBL/GenBank/DDBJ databases">
        <title>Genome assemblies of two species of porcelain crab, Petrolisthes cinctipes and Petrolisthes manimaculis (Anomura: Porcellanidae).</title>
        <authorList>
            <person name="Angst P."/>
        </authorList>
    </citation>
    <scope>NUCLEOTIDE SEQUENCE</scope>
    <source>
        <strain evidence="12">PB745_01</strain>
        <tissue evidence="12">Gill</tissue>
    </source>
</reference>
<evidence type="ECO:0000256" key="5">
    <source>
        <dbReference type="ARBA" id="ARBA00022847"/>
    </source>
</evidence>
<keyword evidence="5 10" id="KW-0769">Symport</keyword>
<feature type="transmembrane region" description="Helical" evidence="11">
    <location>
        <begin position="310"/>
        <end position="334"/>
    </location>
</feature>
<dbReference type="PANTHER" id="PTHR11616:SF241">
    <property type="entry name" value="SODIUM- AND CHLORIDE-DEPENDENT GLYCINE TRANSPORTER 2"/>
    <property type="match status" value="1"/>
</dbReference>
<dbReference type="PROSITE" id="PS00754">
    <property type="entry name" value="NA_NEUROTRAN_SYMP_2"/>
    <property type="match status" value="1"/>
</dbReference>
<feature type="binding site" evidence="8">
    <location>
        <position position="381"/>
    </location>
    <ligand>
        <name>Na(+)</name>
        <dbReference type="ChEBI" id="CHEBI:29101"/>
        <label>1</label>
    </ligand>
</feature>
<dbReference type="AlphaFoldDB" id="A0AAE1FTD7"/>
<evidence type="ECO:0000256" key="11">
    <source>
        <dbReference type="SAM" id="Phobius"/>
    </source>
</evidence>
<dbReference type="GO" id="GO:0005283">
    <property type="term" value="F:amino acid:sodium symporter activity"/>
    <property type="evidence" value="ECO:0007669"/>
    <property type="project" value="TreeGrafter"/>
</dbReference>
<feature type="disulfide bond" evidence="9">
    <location>
        <begin position="134"/>
        <end position="143"/>
    </location>
</feature>
<evidence type="ECO:0000256" key="1">
    <source>
        <dbReference type="ARBA" id="ARBA00004141"/>
    </source>
</evidence>
<sequence length="620" mass="70127">MRSGEEEAIQERSRGYWHSRWEYLLSLASFCIGVGNVWRFPYLCYKNGGGAFLVPYLIMVLMLGVPLFFLESAMGQFTSSGCITVFNAAPLFKGTGYAMIIMSLIGSFYYTMVIAYPLVFIYNSMTSKLPWTSCDNYWNTERCYSGLIDASSQWNSSYDDDYNSYPLFFNDVNKRVSPADEFFHNVVLRESSGLGESEMVWPLVFAAFLVYLVVFLVTFMGVKVIGKVVWVTTLFPYVMLIVLFIRGVTLPGASYGILYYIYPDVNKLADPRVWWEAGVQVMFSLGPGMGVLMALGSYNRYHHPIIQDAFIMPFVNSATSVFAGFVVFSVLGFLSHQMNMPLESVVASGPALAFITYPEALAMLPMAPLWSLLFFLMLFFLGVDSAFMMTEAVVVSIVDVIPSFRPRRMIVSFVICCVLFLGSLSCCGTDGIYVVTVLDQYSMSYTVTLTTFCTVMTFSHVYGVGRVMRDLKTMMRRPVSFFFYYSWLFITPAIFMITYFMSLISSSGELRYGDYIFPQWAKGVGWISCLFSVLAIPIYPIINVLMAKGTMSQRLKALVNPMDSWGPSLERDRAEWTELCAVQPLPHRYYHPDADCSSQQSRPRVHPAVEEIPLNKPEVV</sequence>
<feature type="transmembrane region" description="Helical" evidence="11">
    <location>
        <begin position="97"/>
        <end position="122"/>
    </location>
</feature>
<dbReference type="EMBL" id="JAWQEG010001468">
    <property type="protein sequence ID" value="KAK3879275.1"/>
    <property type="molecule type" value="Genomic_DNA"/>
</dbReference>
<keyword evidence="8" id="KW-0915">Sodium</keyword>
<keyword evidence="4 10" id="KW-0812">Transmembrane</keyword>
<evidence type="ECO:0000256" key="4">
    <source>
        <dbReference type="ARBA" id="ARBA00022692"/>
    </source>
</evidence>
<organism evidence="12 13">
    <name type="scientific">Petrolisthes cinctipes</name>
    <name type="common">Flat porcelain crab</name>
    <dbReference type="NCBI Taxonomy" id="88211"/>
    <lineage>
        <taxon>Eukaryota</taxon>
        <taxon>Metazoa</taxon>
        <taxon>Ecdysozoa</taxon>
        <taxon>Arthropoda</taxon>
        <taxon>Crustacea</taxon>
        <taxon>Multicrustacea</taxon>
        <taxon>Malacostraca</taxon>
        <taxon>Eumalacostraca</taxon>
        <taxon>Eucarida</taxon>
        <taxon>Decapoda</taxon>
        <taxon>Pleocyemata</taxon>
        <taxon>Anomura</taxon>
        <taxon>Galatheoidea</taxon>
        <taxon>Porcellanidae</taxon>
        <taxon>Petrolisthes</taxon>
    </lineage>
</organism>
<protein>
    <recommendedName>
        <fullName evidence="10">Transporter</fullName>
    </recommendedName>
</protein>
<feature type="binding site" evidence="8">
    <location>
        <position position="316"/>
    </location>
    <ligand>
        <name>Na(+)</name>
        <dbReference type="ChEBI" id="CHEBI:29101"/>
        <label>1</label>
    </ligand>
</feature>
<evidence type="ECO:0000256" key="6">
    <source>
        <dbReference type="ARBA" id="ARBA00022989"/>
    </source>
</evidence>
<evidence type="ECO:0000256" key="7">
    <source>
        <dbReference type="ARBA" id="ARBA00023136"/>
    </source>
</evidence>
<dbReference type="PRINTS" id="PR00176">
    <property type="entry name" value="NANEUSMPORT"/>
</dbReference>
<feature type="transmembrane region" description="Helical" evidence="11">
    <location>
        <begin position="234"/>
        <end position="262"/>
    </location>
</feature>
<keyword evidence="9" id="KW-1015">Disulfide bond</keyword>
<dbReference type="Proteomes" id="UP001286313">
    <property type="component" value="Unassembled WGS sequence"/>
</dbReference>
<proteinExistence type="inferred from homology"/>
<dbReference type="GO" id="GO:0046872">
    <property type="term" value="F:metal ion binding"/>
    <property type="evidence" value="ECO:0007669"/>
    <property type="project" value="UniProtKB-KW"/>
</dbReference>
<feature type="binding site" evidence="8">
    <location>
        <position position="385"/>
    </location>
    <ligand>
        <name>Na(+)</name>
        <dbReference type="ChEBI" id="CHEBI:29101"/>
        <label>1</label>
    </ligand>
</feature>
<feature type="binding site" evidence="8">
    <location>
        <position position="284"/>
    </location>
    <ligand>
        <name>Na(+)</name>
        <dbReference type="ChEBI" id="CHEBI:29101"/>
        <label>1</label>
    </ligand>
</feature>
<comment type="subcellular location">
    <subcellularLocation>
        <location evidence="1">Membrane</location>
        <topology evidence="1">Multi-pass membrane protein</topology>
    </subcellularLocation>
</comment>
<dbReference type="NCBIfam" id="NF037979">
    <property type="entry name" value="Na_transp"/>
    <property type="match status" value="1"/>
</dbReference>
<dbReference type="InterPro" id="IPR000175">
    <property type="entry name" value="Na/ntran_symport"/>
</dbReference>
<feature type="transmembrane region" description="Helical" evidence="11">
    <location>
        <begin position="482"/>
        <end position="504"/>
    </location>
</feature>
<feature type="transmembrane region" description="Helical" evidence="11">
    <location>
        <begin position="372"/>
        <end position="398"/>
    </location>
</feature>
<dbReference type="GO" id="GO:0005886">
    <property type="term" value="C:plasma membrane"/>
    <property type="evidence" value="ECO:0007669"/>
    <property type="project" value="TreeGrafter"/>
</dbReference>
<dbReference type="GO" id="GO:0089718">
    <property type="term" value="P:amino acid import across plasma membrane"/>
    <property type="evidence" value="ECO:0007669"/>
    <property type="project" value="TreeGrafter"/>
</dbReference>
<dbReference type="Pfam" id="PF00209">
    <property type="entry name" value="SNF"/>
    <property type="match status" value="1"/>
</dbReference>
<keyword evidence="6 11" id="KW-1133">Transmembrane helix</keyword>
<feature type="transmembrane region" description="Helical" evidence="11">
    <location>
        <begin position="274"/>
        <end position="298"/>
    </location>
</feature>
<dbReference type="PROSITE" id="PS00610">
    <property type="entry name" value="NA_NEUROTRAN_SYMP_1"/>
    <property type="match status" value="1"/>
</dbReference>
<evidence type="ECO:0000256" key="8">
    <source>
        <dbReference type="PIRSR" id="PIRSR600175-1"/>
    </source>
</evidence>
<accession>A0AAE1FTD7</accession>
<evidence type="ECO:0000256" key="10">
    <source>
        <dbReference type="RuleBase" id="RU003732"/>
    </source>
</evidence>
<feature type="binding site" evidence="8">
    <location>
        <position position="36"/>
    </location>
    <ligand>
        <name>Na(+)</name>
        <dbReference type="ChEBI" id="CHEBI:29101"/>
        <label>1</label>
    </ligand>
</feature>
<feature type="transmembrane region" description="Helical" evidence="11">
    <location>
        <begin position="524"/>
        <end position="546"/>
    </location>
</feature>
<evidence type="ECO:0000256" key="3">
    <source>
        <dbReference type="ARBA" id="ARBA00022448"/>
    </source>
</evidence>
<keyword evidence="3 10" id="KW-0813">Transport</keyword>
<keyword evidence="8" id="KW-0479">Metal-binding</keyword>
<feature type="transmembrane region" description="Helical" evidence="11">
    <location>
        <begin position="21"/>
        <end position="38"/>
    </location>
</feature>
<feature type="binding site" evidence="8">
    <location>
        <position position="384"/>
    </location>
    <ligand>
        <name>Na(+)</name>
        <dbReference type="ChEBI" id="CHEBI:29101"/>
        <label>1</label>
    </ligand>
</feature>
<feature type="transmembrane region" description="Helical" evidence="11">
    <location>
        <begin position="410"/>
        <end position="435"/>
    </location>
</feature>
<comment type="caution">
    <text evidence="12">The sequence shown here is derived from an EMBL/GenBank/DDBJ whole genome shotgun (WGS) entry which is preliminary data.</text>
</comment>
<feature type="transmembrane region" description="Helical" evidence="11">
    <location>
        <begin position="199"/>
        <end position="222"/>
    </location>
</feature>
<feature type="transmembrane region" description="Helical" evidence="11">
    <location>
        <begin position="441"/>
        <end position="462"/>
    </location>
</feature>
<comment type="similarity">
    <text evidence="2 10">Belongs to the sodium:neurotransmitter symporter (SNF) (TC 2.A.22) family.</text>
</comment>
<dbReference type="PANTHER" id="PTHR11616">
    <property type="entry name" value="SODIUM/CHLORIDE DEPENDENT TRANSPORTER"/>
    <property type="match status" value="1"/>
</dbReference>
<evidence type="ECO:0000313" key="13">
    <source>
        <dbReference type="Proteomes" id="UP001286313"/>
    </source>
</evidence>
<dbReference type="InterPro" id="IPR037272">
    <property type="entry name" value="SNS_sf"/>
</dbReference>